<evidence type="ECO:0000259" key="4">
    <source>
        <dbReference type="PROSITE" id="PS01031"/>
    </source>
</evidence>
<feature type="chain" id="PRO_5016736680" description="SHSP domain-containing protein" evidence="3">
    <location>
        <begin position="23"/>
        <end position="145"/>
    </location>
</feature>
<dbReference type="PROSITE" id="PS01031">
    <property type="entry name" value="SHSP"/>
    <property type="match status" value="1"/>
</dbReference>
<comment type="similarity">
    <text evidence="1 2">Belongs to the small heat shock protein (HSP20) family.</text>
</comment>
<dbReference type="InterPro" id="IPR002068">
    <property type="entry name" value="A-crystallin/Hsp20_dom"/>
</dbReference>
<evidence type="ECO:0000256" key="3">
    <source>
        <dbReference type="SAM" id="SignalP"/>
    </source>
</evidence>
<dbReference type="InterPro" id="IPR008978">
    <property type="entry name" value="HSP20-like_chaperone"/>
</dbReference>
<accession>A0A370DH55</accession>
<reference evidence="5 6" key="1">
    <citation type="journal article" date="2018" name="ISME J.">
        <title>Endosymbiont genomes yield clues of tubeworm success.</title>
        <authorList>
            <person name="Li Y."/>
            <person name="Liles M.R."/>
            <person name="Halanych K.M."/>
        </authorList>
    </citation>
    <scope>NUCLEOTIDE SEQUENCE [LARGE SCALE GENOMIC DNA]</scope>
    <source>
        <strain evidence="5">A1462</strain>
    </source>
</reference>
<dbReference type="Gene3D" id="2.60.40.790">
    <property type="match status" value="1"/>
</dbReference>
<dbReference type="SUPFAM" id="SSF49764">
    <property type="entry name" value="HSP20-like chaperones"/>
    <property type="match status" value="1"/>
</dbReference>
<protein>
    <recommendedName>
        <fullName evidence="4">SHSP domain-containing protein</fullName>
    </recommendedName>
</protein>
<proteinExistence type="inferred from homology"/>
<name>A0A370DH55_9GAMM</name>
<evidence type="ECO:0000313" key="6">
    <source>
        <dbReference type="Proteomes" id="UP000254771"/>
    </source>
</evidence>
<evidence type="ECO:0000256" key="2">
    <source>
        <dbReference type="RuleBase" id="RU003616"/>
    </source>
</evidence>
<keyword evidence="6" id="KW-1185">Reference proteome</keyword>
<feature type="domain" description="SHSP" evidence="4">
    <location>
        <begin position="40"/>
        <end position="145"/>
    </location>
</feature>
<organism evidence="5 6">
    <name type="scientific">endosymbiont of Escarpia spicata</name>
    <dbReference type="NCBI Taxonomy" id="2200908"/>
    <lineage>
        <taxon>Bacteria</taxon>
        <taxon>Pseudomonadati</taxon>
        <taxon>Pseudomonadota</taxon>
        <taxon>Gammaproteobacteria</taxon>
        <taxon>sulfur-oxidizing symbionts</taxon>
    </lineage>
</organism>
<evidence type="ECO:0000313" key="5">
    <source>
        <dbReference type="EMBL" id="RDH83657.1"/>
    </source>
</evidence>
<dbReference type="EMBL" id="QFXE01000018">
    <property type="protein sequence ID" value="RDH83657.1"/>
    <property type="molecule type" value="Genomic_DNA"/>
</dbReference>
<dbReference type="Pfam" id="PF00011">
    <property type="entry name" value="HSP20"/>
    <property type="match status" value="1"/>
</dbReference>
<gene>
    <name evidence="5" type="ORF">DIZ78_14230</name>
</gene>
<feature type="signal peptide" evidence="3">
    <location>
        <begin position="1"/>
        <end position="22"/>
    </location>
</feature>
<sequence>MKRLLTILSLAVLLSLAFLVNAQPPYGYPGYMGSPPQTSGYRHFQRLRVEKGRSEAGYVVRIHTENIDPQAVQVNVKGRFLVISNDTSQEAERSNDRGSYSYNRSSSSFSQRISIPRDADAEKMKRTESENLVTITLPVHEGFRY</sequence>
<dbReference type="AlphaFoldDB" id="A0A370DH55"/>
<keyword evidence="3" id="KW-0732">Signal</keyword>
<dbReference type="Proteomes" id="UP000254771">
    <property type="component" value="Unassembled WGS sequence"/>
</dbReference>
<comment type="caution">
    <text evidence="5">The sequence shown here is derived from an EMBL/GenBank/DDBJ whole genome shotgun (WGS) entry which is preliminary data.</text>
</comment>
<evidence type="ECO:0000256" key="1">
    <source>
        <dbReference type="PROSITE-ProRule" id="PRU00285"/>
    </source>
</evidence>